<evidence type="ECO:0000313" key="3">
    <source>
        <dbReference type="Proteomes" id="UP001154282"/>
    </source>
</evidence>
<comment type="caution">
    <text evidence="2">The sequence shown here is derived from an EMBL/GenBank/DDBJ whole genome shotgun (WGS) entry which is preliminary data.</text>
</comment>
<organism evidence="2 3">
    <name type="scientific">Linum tenue</name>
    <dbReference type="NCBI Taxonomy" id="586396"/>
    <lineage>
        <taxon>Eukaryota</taxon>
        <taxon>Viridiplantae</taxon>
        <taxon>Streptophyta</taxon>
        <taxon>Embryophyta</taxon>
        <taxon>Tracheophyta</taxon>
        <taxon>Spermatophyta</taxon>
        <taxon>Magnoliopsida</taxon>
        <taxon>eudicotyledons</taxon>
        <taxon>Gunneridae</taxon>
        <taxon>Pentapetalae</taxon>
        <taxon>rosids</taxon>
        <taxon>fabids</taxon>
        <taxon>Malpighiales</taxon>
        <taxon>Linaceae</taxon>
        <taxon>Linum</taxon>
    </lineage>
</organism>
<gene>
    <name evidence="2" type="ORF">LITE_LOCUS47262</name>
</gene>
<feature type="region of interest" description="Disordered" evidence="1">
    <location>
        <begin position="225"/>
        <end position="345"/>
    </location>
</feature>
<feature type="compositionally biased region" description="Basic and acidic residues" evidence="1">
    <location>
        <begin position="249"/>
        <end position="326"/>
    </location>
</feature>
<feature type="region of interest" description="Disordered" evidence="1">
    <location>
        <begin position="358"/>
        <end position="468"/>
    </location>
</feature>
<feature type="compositionally biased region" description="Basic and acidic residues" evidence="1">
    <location>
        <begin position="334"/>
        <end position="345"/>
    </location>
</feature>
<keyword evidence="3" id="KW-1185">Reference proteome</keyword>
<feature type="compositionally biased region" description="Basic and acidic residues" evidence="1">
    <location>
        <begin position="225"/>
        <end position="240"/>
    </location>
</feature>
<evidence type="ECO:0000256" key="1">
    <source>
        <dbReference type="SAM" id="MobiDB-lite"/>
    </source>
</evidence>
<proteinExistence type="predicted"/>
<sequence>MVFFDFKSDKHFVTSSDETAIRVCELSDPTIHPSYIRKTHWKEVGTIIILDSDDNGDDKDLAEEQYYDGLLFFDGHGKIEGQEALTKLARHLTRSGLIVNPGGYCFQDVTELGEHRDSEAHYLRLNDLFSWANHGIELVRITMWSRLELKYTVSRKKKISKQLMVGGGVSKEKYEELKRMLSKKDEELEKVTNEMEDEIQKLTEKKEEELQKLREEMEETIEKKDAELRKVKRQRDEAKRPKPMMSEGVSKEKYEGLKRMAREKDEELEKLREESEEDLQKLRDEKDGEIRKLKEEMEDASEKHEEELRKSRKEKDEVQKQLKRNDGVQQTLKRASDDLQNLRKEKVEELRKLREEMQEKIEMGRKEKDEEIEALQRETKEGAKSSKEQDEELKKLREEVETLRRTRDDEAGKAAKKEEEMAKVLESERKNKDESLQRLINEKDAELEKLKKEQEETTKENAAETRRLSDQLEQLELEQRRKQSWAHPPTTQYTNDWVVHKSKRRAVPPNTWSTGSMKSVYYYENNMTADFTGFFQGNISVQVVDEDTKDWPAPPRIDICFMSNESFDRSNWWFVKISHPDGGDIMLAYYDGDESYTPGFRGYPTRLPIRRVSVMLTNTIFFMIYLNGEFKLAFMYRD</sequence>
<name>A0AAV0RAX0_9ROSI</name>
<reference evidence="2" key="1">
    <citation type="submission" date="2022-08" db="EMBL/GenBank/DDBJ databases">
        <authorList>
            <person name="Gutierrez-Valencia J."/>
        </authorList>
    </citation>
    <scope>NUCLEOTIDE SEQUENCE</scope>
</reference>
<evidence type="ECO:0000313" key="2">
    <source>
        <dbReference type="EMBL" id="CAI0554625.1"/>
    </source>
</evidence>
<accession>A0AAV0RAX0</accession>
<protein>
    <submittedName>
        <fullName evidence="2">Uncharacterized protein</fullName>
    </submittedName>
</protein>
<dbReference type="EMBL" id="CAMGYJ010000010">
    <property type="protein sequence ID" value="CAI0554625.1"/>
    <property type="molecule type" value="Genomic_DNA"/>
</dbReference>
<dbReference type="Proteomes" id="UP001154282">
    <property type="component" value="Unassembled WGS sequence"/>
</dbReference>
<dbReference type="AlphaFoldDB" id="A0AAV0RAX0"/>